<organism evidence="8 9">
    <name type="scientific">Purpureocillium lilacinum</name>
    <name type="common">Paecilomyces lilacinus</name>
    <dbReference type="NCBI Taxonomy" id="33203"/>
    <lineage>
        <taxon>Eukaryota</taxon>
        <taxon>Fungi</taxon>
        <taxon>Dikarya</taxon>
        <taxon>Ascomycota</taxon>
        <taxon>Pezizomycotina</taxon>
        <taxon>Sordariomycetes</taxon>
        <taxon>Hypocreomycetidae</taxon>
        <taxon>Hypocreales</taxon>
        <taxon>Ophiocordycipitaceae</taxon>
        <taxon>Purpureocillium</taxon>
    </lineage>
</organism>
<sequence>MIAAAAAATSPRARRWAIGALLVGSVFYFTVVFPRLLEFGRLFGPHAGTVMTQEQVLDAHNASLSLPDSRPRPVPRIIHQVYLDGTTQTTPANRTIPQELEATRRTCESLHPTWEYKVRSFLSTPHPPVSSIRTHAPLRLEEDWGLWHSDEARTFIKSEYPAFLSIYDGLKTAQQRSDALSYFLVRYYGGIYIDMHIHCDANLEPLLFYPAWVAYYGPGVLSNDIIAGEPGHPFFVLLTTLESGAPQPKTPDALPYAAPSHVTMGAWYETEMWERYHAEKPDTSPDLMLLSVGHRNASHPGVFFHGGEDLIERQRVRPVAEWVGRHPYQTTLYGFAVVCAAVVAYFGLGQTVLEYQTTKKGYRVLEYLPTTWRPRAHGG</sequence>
<dbReference type="Gene3D" id="3.90.550.20">
    <property type="match status" value="1"/>
</dbReference>
<feature type="transmembrane region" description="Helical" evidence="7">
    <location>
        <begin position="332"/>
        <end position="353"/>
    </location>
</feature>
<dbReference type="Proteomes" id="UP000245956">
    <property type="component" value="Unassembled WGS sequence"/>
</dbReference>
<evidence type="ECO:0000256" key="2">
    <source>
        <dbReference type="ARBA" id="ARBA00009003"/>
    </source>
</evidence>
<dbReference type="EMBL" id="LCWV01000017">
    <property type="protein sequence ID" value="PWI67805.1"/>
    <property type="molecule type" value="Genomic_DNA"/>
</dbReference>
<evidence type="ECO:0000256" key="7">
    <source>
        <dbReference type="SAM" id="Phobius"/>
    </source>
</evidence>
<gene>
    <name evidence="8" type="ORF">PCL_02726</name>
</gene>
<dbReference type="AlphaFoldDB" id="A0A2U3DZW9"/>
<feature type="transmembrane region" description="Helical" evidence="7">
    <location>
        <begin position="16"/>
        <end position="37"/>
    </location>
</feature>
<dbReference type="InterPro" id="IPR007577">
    <property type="entry name" value="GlycoTrfase_DXD_sugar-bd_CS"/>
</dbReference>
<keyword evidence="3" id="KW-0808">Transferase</keyword>
<keyword evidence="4 7" id="KW-0812">Transmembrane</keyword>
<accession>A0A2U3DZW9</accession>
<dbReference type="GO" id="GO:0000030">
    <property type="term" value="F:mannosyltransferase activity"/>
    <property type="evidence" value="ECO:0007669"/>
    <property type="project" value="TreeGrafter"/>
</dbReference>
<keyword evidence="5 7" id="KW-1133">Transmembrane helix</keyword>
<evidence type="ECO:0000313" key="9">
    <source>
        <dbReference type="Proteomes" id="UP000245956"/>
    </source>
</evidence>
<evidence type="ECO:0008006" key="10">
    <source>
        <dbReference type="Google" id="ProtNLM"/>
    </source>
</evidence>
<dbReference type="GO" id="GO:0051999">
    <property type="term" value="P:mannosyl-inositol phosphorylceramide biosynthetic process"/>
    <property type="evidence" value="ECO:0007669"/>
    <property type="project" value="TreeGrafter"/>
</dbReference>
<dbReference type="PANTHER" id="PTHR32385">
    <property type="entry name" value="MANNOSYL PHOSPHORYLINOSITOL CERAMIDE SYNTHASE"/>
    <property type="match status" value="1"/>
</dbReference>
<proteinExistence type="inferred from homology"/>
<evidence type="ECO:0000256" key="6">
    <source>
        <dbReference type="ARBA" id="ARBA00023136"/>
    </source>
</evidence>
<protein>
    <recommendedName>
        <fullName evidence="10">MIPC synthase</fullName>
    </recommendedName>
</protein>
<reference evidence="8 9" key="1">
    <citation type="journal article" date="2016" name="Front. Microbiol.">
        <title>Genome and transcriptome sequences reveal the specific parasitism of the nematophagous Purpureocillium lilacinum 36-1.</title>
        <authorList>
            <person name="Xie J."/>
            <person name="Li S."/>
            <person name="Mo C."/>
            <person name="Xiao X."/>
            <person name="Peng D."/>
            <person name="Wang G."/>
            <person name="Xiao Y."/>
        </authorList>
    </citation>
    <scope>NUCLEOTIDE SEQUENCE [LARGE SCALE GENOMIC DNA]</scope>
    <source>
        <strain evidence="8 9">36-1</strain>
    </source>
</reference>
<dbReference type="PANTHER" id="PTHR32385:SF20">
    <property type="entry name" value="MANNOSYL PHOSPHORYLINOSITOL CERAMIDE SYNTHASE CSH1-RELATED"/>
    <property type="match status" value="1"/>
</dbReference>
<dbReference type="GO" id="GO:0016020">
    <property type="term" value="C:membrane"/>
    <property type="evidence" value="ECO:0007669"/>
    <property type="project" value="UniProtKB-SubCell"/>
</dbReference>
<comment type="caution">
    <text evidence="8">The sequence shown here is derived from an EMBL/GenBank/DDBJ whole genome shotgun (WGS) entry which is preliminary data.</text>
</comment>
<evidence type="ECO:0000313" key="8">
    <source>
        <dbReference type="EMBL" id="PWI67805.1"/>
    </source>
</evidence>
<dbReference type="InterPro" id="IPR029044">
    <property type="entry name" value="Nucleotide-diphossugar_trans"/>
</dbReference>
<name>A0A2U3DZW9_PURLI</name>
<evidence type="ECO:0000256" key="1">
    <source>
        <dbReference type="ARBA" id="ARBA00004370"/>
    </source>
</evidence>
<evidence type="ECO:0000256" key="5">
    <source>
        <dbReference type="ARBA" id="ARBA00022989"/>
    </source>
</evidence>
<evidence type="ECO:0000256" key="4">
    <source>
        <dbReference type="ARBA" id="ARBA00022692"/>
    </source>
</evidence>
<comment type="similarity">
    <text evidence="2">Belongs to the glycosyltransferase 32 family.</text>
</comment>
<dbReference type="Pfam" id="PF04488">
    <property type="entry name" value="Gly_transf_sug"/>
    <property type="match status" value="1"/>
</dbReference>
<evidence type="ECO:0000256" key="3">
    <source>
        <dbReference type="ARBA" id="ARBA00022679"/>
    </source>
</evidence>
<dbReference type="InterPro" id="IPR051706">
    <property type="entry name" value="Glycosyltransferase_domain"/>
</dbReference>
<keyword evidence="6 7" id="KW-0472">Membrane</keyword>
<dbReference type="SUPFAM" id="SSF53448">
    <property type="entry name" value="Nucleotide-diphospho-sugar transferases"/>
    <property type="match status" value="1"/>
</dbReference>
<comment type="subcellular location">
    <subcellularLocation>
        <location evidence="1">Membrane</location>
    </subcellularLocation>
</comment>